<protein>
    <submittedName>
        <fullName evidence="2">Uncharacterized protein</fullName>
    </submittedName>
</protein>
<dbReference type="Proteomes" id="UP000308197">
    <property type="component" value="Unassembled WGS sequence"/>
</dbReference>
<dbReference type="InParanoid" id="A0A5C3NRW4"/>
<proteinExistence type="predicted"/>
<dbReference type="EMBL" id="ML212078">
    <property type="protein sequence ID" value="TFK79317.1"/>
    <property type="molecule type" value="Genomic_DNA"/>
</dbReference>
<dbReference type="InterPro" id="IPR036910">
    <property type="entry name" value="HMG_box_dom_sf"/>
</dbReference>
<name>A0A5C3NRW4_9APHY</name>
<dbReference type="Gene3D" id="1.10.30.10">
    <property type="entry name" value="High mobility group box domain"/>
    <property type="match status" value="1"/>
</dbReference>
<feature type="compositionally biased region" description="Basic residues" evidence="1">
    <location>
        <begin position="32"/>
        <end position="41"/>
    </location>
</feature>
<evidence type="ECO:0000313" key="2">
    <source>
        <dbReference type="EMBL" id="TFK79317.1"/>
    </source>
</evidence>
<sequence length="214" mass="24733">MPSSSNIEKLLKKIAKPSRKVGVKRTLYPWTTRRRRQHQKLSKQERKDLQARRDGNRAALKAALHAARSEIYERATEMAAQFGHKHTPGYYYRLIMQQSKLKEEPRKISLWNAFVSKEVERHNAEVASGDRDNVSKGVIKEIARKWKSLSPEEREAEVGDRLEELQGRQSERKLVVHNEALAAFNDTRATLALIQRELEYLKGRTDTVMSSELA</sequence>
<dbReference type="AlphaFoldDB" id="A0A5C3NRW4"/>
<feature type="region of interest" description="Disordered" evidence="1">
    <location>
        <begin position="32"/>
        <end position="55"/>
    </location>
</feature>
<organism evidence="2 3">
    <name type="scientific">Polyporus arcularius HHB13444</name>
    <dbReference type="NCBI Taxonomy" id="1314778"/>
    <lineage>
        <taxon>Eukaryota</taxon>
        <taxon>Fungi</taxon>
        <taxon>Dikarya</taxon>
        <taxon>Basidiomycota</taxon>
        <taxon>Agaricomycotina</taxon>
        <taxon>Agaricomycetes</taxon>
        <taxon>Polyporales</taxon>
        <taxon>Polyporaceae</taxon>
        <taxon>Polyporus</taxon>
    </lineage>
</organism>
<keyword evidence="3" id="KW-1185">Reference proteome</keyword>
<evidence type="ECO:0000313" key="3">
    <source>
        <dbReference type="Proteomes" id="UP000308197"/>
    </source>
</evidence>
<reference evidence="2 3" key="1">
    <citation type="journal article" date="2019" name="Nat. Ecol. Evol.">
        <title>Megaphylogeny resolves global patterns of mushroom evolution.</title>
        <authorList>
            <person name="Varga T."/>
            <person name="Krizsan K."/>
            <person name="Foldi C."/>
            <person name="Dima B."/>
            <person name="Sanchez-Garcia M."/>
            <person name="Sanchez-Ramirez S."/>
            <person name="Szollosi G.J."/>
            <person name="Szarkandi J.G."/>
            <person name="Papp V."/>
            <person name="Albert L."/>
            <person name="Andreopoulos W."/>
            <person name="Angelini C."/>
            <person name="Antonin V."/>
            <person name="Barry K.W."/>
            <person name="Bougher N.L."/>
            <person name="Buchanan P."/>
            <person name="Buyck B."/>
            <person name="Bense V."/>
            <person name="Catcheside P."/>
            <person name="Chovatia M."/>
            <person name="Cooper J."/>
            <person name="Damon W."/>
            <person name="Desjardin D."/>
            <person name="Finy P."/>
            <person name="Geml J."/>
            <person name="Haridas S."/>
            <person name="Hughes K."/>
            <person name="Justo A."/>
            <person name="Karasinski D."/>
            <person name="Kautmanova I."/>
            <person name="Kiss B."/>
            <person name="Kocsube S."/>
            <person name="Kotiranta H."/>
            <person name="LaButti K.M."/>
            <person name="Lechner B.E."/>
            <person name="Liimatainen K."/>
            <person name="Lipzen A."/>
            <person name="Lukacs Z."/>
            <person name="Mihaltcheva S."/>
            <person name="Morgado L.N."/>
            <person name="Niskanen T."/>
            <person name="Noordeloos M.E."/>
            <person name="Ohm R.A."/>
            <person name="Ortiz-Santana B."/>
            <person name="Ovrebo C."/>
            <person name="Racz N."/>
            <person name="Riley R."/>
            <person name="Savchenko A."/>
            <person name="Shiryaev A."/>
            <person name="Soop K."/>
            <person name="Spirin V."/>
            <person name="Szebenyi C."/>
            <person name="Tomsovsky M."/>
            <person name="Tulloss R.E."/>
            <person name="Uehling J."/>
            <person name="Grigoriev I.V."/>
            <person name="Vagvolgyi C."/>
            <person name="Papp T."/>
            <person name="Martin F.M."/>
            <person name="Miettinen O."/>
            <person name="Hibbett D.S."/>
            <person name="Nagy L.G."/>
        </authorList>
    </citation>
    <scope>NUCLEOTIDE SEQUENCE [LARGE SCALE GENOMIC DNA]</scope>
    <source>
        <strain evidence="2 3">HHB13444</strain>
    </source>
</reference>
<dbReference type="STRING" id="1314778.A0A5C3NRW4"/>
<gene>
    <name evidence="2" type="ORF">K466DRAFT_606237</name>
</gene>
<evidence type="ECO:0000256" key="1">
    <source>
        <dbReference type="SAM" id="MobiDB-lite"/>
    </source>
</evidence>
<accession>A0A5C3NRW4</accession>
<feature type="compositionally biased region" description="Basic and acidic residues" evidence="1">
    <location>
        <begin position="42"/>
        <end position="55"/>
    </location>
</feature>